<feature type="domain" description="PurE" evidence="1">
    <location>
        <begin position="114"/>
        <end position="247"/>
    </location>
</feature>
<dbReference type="Gene3D" id="3.40.50.1970">
    <property type="match status" value="1"/>
</dbReference>
<sequence length="248" mass="26403">MEDFKSILKKVRSGRLEVKEAERMLRIEGVKRIGKFARIDVGREKRIGIPEVVLAEGKSPEQVVRIVEGMEGNILVSRVGGEHLKTLRKRFRNVDYNKSAKTAAIVKSKVERKGVVGVITAGTSDIGVAEEATVVAEMMGCKVKKAYDVGVAGIHRLFAPLREMLEEGVDVIVVVAGREGTLPSIVAGMVDIPVIGVPVSSGYGFGGKGEAALKSMLQSCSFLTVVNIDNGVGAGACAALIARRSDEG</sequence>
<dbReference type="AlphaFoldDB" id="A0A7D5XIE9"/>
<reference evidence="3" key="1">
    <citation type="submission" date="2020-07" db="EMBL/GenBank/DDBJ databases">
        <title>Metabolic diversity and evolutionary history of the archaeal phylum ###Micrarchaeota### uncovered from a freshwater lake metagenome.</title>
        <authorList>
            <person name="Kadnikov V.V."/>
            <person name="Savvichev A.S."/>
            <person name="Mardanov A.V."/>
            <person name="Beletsky A.V."/>
            <person name="Chupakov A.V."/>
            <person name="Kokryatskaya N.M."/>
            <person name="Pimenov N.V."/>
            <person name="Ravin N.V."/>
        </authorList>
    </citation>
    <scope>NUCLEOTIDE SEQUENCE [LARGE SCALE GENOMIC DNA]</scope>
</reference>
<dbReference type="InterPro" id="IPR000031">
    <property type="entry name" value="PurE_dom"/>
</dbReference>
<gene>
    <name evidence="2" type="ORF">Sv326_0939</name>
</gene>
<organism evidence="2 3">
    <name type="scientific">Fermentimicrarchaeum limneticum</name>
    <dbReference type="NCBI Taxonomy" id="2795018"/>
    <lineage>
        <taxon>Archaea</taxon>
        <taxon>Candidatus Micrarchaeota</taxon>
        <taxon>Candidatus Fermentimicrarchaeales</taxon>
        <taxon>Candidatus Fermentimicrarchaeaceae</taxon>
        <taxon>Candidatus Fermentimicrarchaeum</taxon>
    </lineage>
</organism>
<dbReference type="PANTHER" id="PTHR43064">
    <property type="entry name" value="PHOSPHORIBOSYLAMINOIMIDAZOLE CARBOXYLASE-RELATED"/>
    <property type="match status" value="1"/>
</dbReference>
<dbReference type="PANTHER" id="PTHR43064:SF1">
    <property type="entry name" value="SLL1489 PROTEIN"/>
    <property type="match status" value="1"/>
</dbReference>
<evidence type="ECO:0000313" key="2">
    <source>
        <dbReference type="EMBL" id="QLJ53114.1"/>
    </source>
</evidence>
<protein>
    <submittedName>
        <fullName evidence="2">Nickel pincer cofactor biosynthesis protein LarB</fullName>
    </submittedName>
</protein>
<dbReference type="Pfam" id="PF00731">
    <property type="entry name" value="AIRC"/>
    <property type="match status" value="1"/>
</dbReference>
<dbReference type="InterPro" id="IPR039476">
    <property type="entry name" value="P2CMN_synthase_LarB"/>
</dbReference>
<accession>A0A7D5XIE9</accession>
<dbReference type="Proteomes" id="UP000510821">
    <property type="component" value="Chromosome"/>
</dbReference>
<evidence type="ECO:0000259" key="1">
    <source>
        <dbReference type="SMART" id="SM01001"/>
    </source>
</evidence>
<dbReference type="EMBL" id="CP058998">
    <property type="protein sequence ID" value="QLJ53114.1"/>
    <property type="molecule type" value="Genomic_DNA"/>
</dbReference>
<proteinExistence type="predicted"/>
<dbReference type="SMART" id="SM01001">
    <property type="entry name" value="AIRC"/>
    <property type="match status" value="1"/>
</dbReference>
<dbReference type="GO" id="GO:0006189">
    <property type="term" value="P:'de novo' IMP biosynthetic process"/>
    <property type="evidence" value="ECO:0007669"/>
    <property type="project" value="InterPro"/>
</dbReference>
<dbReference type="KEGG" id="flt:Sv326_0939"/>
<dbReference type="SUPFAM" id="SSF52255">
    <property type="entry name" value="N5-CAIR mutase (phosphoribosylaminoimidazole carboxylase, PurE)"/>
    <property type="match status" value="1"/>
</dbReference>
<evidence type="ECO:0000313" key="3">
    <source>
        <dbReference type="Proteomes" id="UP000510821"/>
    </source>
</evidence>
<name>A0A7D5XIE9_FERL1</name>
<dbReference type="GO" id="GO:0016787">
    <property type="term" value="F:hydrolase activity"/>
    <property type="evidence" value="ECO:0007669"/>
    <property type="project" value="InterPro"/>
</dbReference>
<dbReference type="NCBIfam" id="NF033503">
    <property type="entry name" value="LarB"/>
    <property type="match status" value="1"/>
</dbReference>